<keyword evidence="1" id="KW-0233">DNA recombination</keyword>
<dbReference type="SUPFAM" id="SSF56349">
    <property type="entry name" value="DNA breaking-rejoining enzymes"/>
    <property type="match status" value="1"/>
</dbReference>
<accession>A0ABV1II47</accession>
<comment type="caution">
    <text evidence="4">The sequence shown here is derived from an EMBL/GenBank/DDBJ whole genome shotgun (WGS) entry which is preliminary data.</text>
</comment>
<reference evidence="4 5" key="1">
    <citation type="submission" date="2024-04" db="EMBL/GenBank/DDBJ databases">
        <title>Human intestinal bacterial collection.</title>
        <authorList>
            <person name="Pauvert C."/>
            <person name="Hitch T.C.A."/>
            <person name="Clavel T."/>
        </authorList>
    </citation>
    <scope>NUCLEOTIDE SEQUENCE [LARGE SCALE GENOMIC DNA]</scope>
    <source>
        <strain evidence="4 5">CLA-AA-H197</strain>
    </source>
</reference>
<evidence type="ECO:0000256" key="2">
    <source>
        <dbReference type="SAM" id="MobiDB-lite"/>
    </source>
</evidence>
<evidence type="ECO:0000313" key="4">
    <source>
        <dbReference type="EMBL" id="MEQ2638573.1"/>
    </source>
</evidence>
<name>A0ABV1II47_9ACTN</name>
<dbReference type="InterPro" id="IPR013762">
    <property type="entry name" value="Integrase-like_cat_sf"/>
</dbReference>
<dbReference type="PROSITE" id="PS51898">
    <property type="entry name" value="TYR_RECOMBINASE"/>
    <property type="match status" value="1"/>
</dbReference>
<dbReference type="InterPro" id="IPR002104">
    <property type="entry name" value="Integrase_catalytic"/>
</dbReference>
<protein>
    <submittedName>
        <fullName evidence="4">Tyrosine-type recombinase/integrase</fullName>
    </submittedName>
</protein>
<organism evidence="4 5">
    <name type="scientific">Paratractidigestivibacter faecalis</name>
    <dbReference type="NCBI Taxonomy" id="2292441"/>
    <lineage>
        <taxon>Bacteria</taxon>
        <taxon>Bacillati</taxon>
        <taxon>Actinomycetota</taxon>
        <taxon>Coriobacteriia</taxon>
        <taxon>Coriobacteriales</taxon>
        <taxon>Atopobiaceae</taxon>
        <taxon>Paratractidigestivibacter</taxon>
    </lineage>
</organism>
<dbReference type="Gene3D" id="1.10.443.10">
    <property type="entry name" value="Intergrase catalytic core"/>
    <property type="match status" value="1"/>
</dbReference>
<keyword evidence="5" id="KW-1185">Reference proteome</keyword>
<gene>
    <name evidence="4" type="ORF">AAAT05_09510</name>
</gene>
<sequence>MTQDENNPVVLSVTMGCLSPNVLESWWLRDRCRFDLVDWTLHELRHSYISALALKGVHPKVMQELAGLASSQITMDIYTHINMWAKHQAGEAIVDIFDAPPRRRRSRPSPQTTPASFLEVMLSPSSAHLVALKRRPGNSPVGEHRAPFVPDSHQTVAQ</sequence>
<feature type="region of interest" description="Disordered" evidence="2">
    <location>
        <begin position="134"/>
        <end position="158"/>
    </location>
</feature>
<evidence type="ECO:0000256" key="1">
    <source>
        <dbReference type="ARBA" id="ARBA00023172"/>
    </source>
</evidence>
<dbReference type="InterPro" id="IPR011010">
    <property type="entry name" value="DNA_brk_join_enz"/>
</dbReference>
<dbReference type="Pfam" id="PF00589">
    <property type="entry name" value="Phage_integrase"/>
    <property type="match status" value="1"/>
</dbReference>
<proteinExistence type="predicted"/>
<dbReference type="RefSeq" id="WP_349183257.1">
    <property type="nucleotide sequence ID" value="NZ_JBBNGS010000025.1"/>
</dbReference>
<dbReference type="Proteomes" id="UP001478817">
    <property type="component" value="Unassembled WGS sequence"/>
</dbReference>
<feature type="domain" description="Tyr recombinase" evidence="3">
    <location>
        <begin position="1"/>
        <end position="91"/>
    </location>
</feature>
<dbReference type="EMBL" id="JBBNGS010000025">
    <property type="protein sequence ID" value="MEQ2638573.1"/>
    <property type="molecule type" value="Genomic_DNA"/>
</dbReference>
<evidence type="ECO:0000313" key="5">
    <source>
        <dbReference type="Proteomes" id="UP001478817"/>
    </source>
</evidence>
<evidence type="ECO:0000259" key="3">
    <source>
        <dbReference type="PROSITE" id="PS51898"/>
    </source>
</evidence>